<dbReference type="AlphaFoldDB" id="A0A379QD39"/>
<proteinExistence type="predicted"/>
<evidence type="ECO:0000313" key="1">
    <source>
        <dbReference type="EMBL" id="SUF54967.1"/>
    </source>
</evidence>
<dbReference type="Gene3D" id="1.25.40.10">
    <property type="entry name" value="Tetratricopeptide repeat domain"/>
    <property type="match status" value="1"/>
</dbReference>
<gene>
    <name evidence="1" type="ORF">NCTC10252_00134</name>
</gene>
<evidence type="ECO:0008006" key="3">
    <source>
        <dbReference type="Google" id="ProtNLM"/>
    </source>
</evidence>
<dbReference type="Proteomes" id="UP000254597">
    <property type="component" value="Unassembled WGS sequence"/>
</dbReference>
<accession>A0A379QD39</accession>
<name>A0A379QD39_SALER</name>
<evidence type="ECO:0000313" key="2">
    <source>
        <dbReference type="Proteomes" id="UP000254597"/>
    </source>
</evidence>
<sequence>MDTIIQKSRPVISPLFSSISECVEYGSNISECTQSWNNSLPSFYRLFKHSPSMLKDSHQKAIDETVCKKNLFIADVAVVGNLYQLYDSEKNGNRCFDMLSNARALLKVTPYRSIERIDNSFKEKISETWLNIGLKLYHSNQIIEAIQVWKFIEENFADSNNDFLQIKLAEAWFNIGMIYYEIGREEQSIFYWKKIGERYTDSPNPAIRAIVSKSAVNMGQVLMLLNANSTFRTISNQQ</sequence>
<dbReference type="EMBL" id="UGWP01000003">
    <property type="protein sequence ID" value="SUF54967.1"/>
    <property type="molecule type" value="Genomic_DNA"/>
</dbReference>
<dbReference type="InterPro" id="IPR011990">
    <property type="entry name" value="TPR-like_helical_dom_sf"/>
</dbReference>
<reference evidence="1 2" key="1">
    <citation type="submission" date="2018-06" db="EMBL/GenBank/DDBJ databases">
        <authorList>
            <consortium name="Pathogen Informatics"/>
            <person name="Doyle S."/>
        </authorList>
    </citation>
    <scope>NUCLEOTIDE SEQUENCE [LARGE SCALE GENOMIC DNA]</scope>
    <source>
        <strain evidence="1 2">NCTC10252</strain>
    </source>
</reference>
<organism evidence="1 2">
    <name type="scientific">Salmonella enterica</name>
    <name type="common">Salmonella choleraesuis</name>
    <dbReference type="NCBI Taxonomy" id="28901"/>
    <lineage>
        <taxon>Bacteria</taxon>
        <taxon>Pseudomonadati</taxon>
        <taxon>Pseudomonadota</taxon>
        <taxon>Gammaproteobacteria</taxon>
        <taxon>Enterobacterales</taxon>
        <taxon>Enterobacteriaceae</taxon>
        <taxon>Salmonella</taxon>
    </lineage>
</organism>
<dbReference type="SUPFAM" id="SSF48452">
    <property type="entry name" value="TPR-like"/>
    <property type="match status" value="1"/>
</dbReference>
<protein>
    <recommendedName>
        <fullName evidence="3">Tetratricopeptide repeat protein</fullName>
    </recommendedName>
</protein>